<evidence type="ECO:0000259" key="8">
    <source>
        <dbReference type="PROSITE" id="PS00028"/>
    </source>
</evidence>
<dbReference type="SUPFAM" id="SSF57667">
    <property type="entry name" value="beta-beta-alpha zinc fingers"/>
    <property type="match status" value="6"/>
</dbReference>
<feature type="domain" description="C2H2-type" evidence="8">
    <location>
        <begin position="253"/>
        <end position="273"/>
    </location>
</feature>
<dbReference type="PANTHER" id="PTHR24399:SF23">
    <property type="entry name" value="C2H2-TYPE DOMAIN-CONTAINING PROTEIN"/>
    <property type="match status" value="1"/>
</dbReference>
<keyword evidence="3" id="KW-0677">Repeat</keyword>
<dbReference type="PANTHER" id="PTHR24399">
    <property type="entry name" value="ZINC FINGER AND BTB DOMAIN-CONTAINING"/>
    <property type="match status" value="1"/>
</dbReference>
<evidence type="ECO:0000313" key="9">
    <source>
        <dbReference type="EMBL" id="CAH0407017.1"/>
    </source>
</evidence>
<dbReference type="Proteomes" id="UP001153292">
    <property type="component" value="Chromosome 7"/>
</dbReference>
<name>A0ABN8BDA1_CHISP</name>
<comment type="subcellular location">
    <subcellularLocation>
        <location evidence="1">Nucleus</location>
    </subcellularLocation>
</comment>
<evidence type="ECO:0000256" key="3">
    <source>
        <dbReference type="ARBA" id="ARBA00022737"/>
    </source>
</evidence>
<feature type="domain" description="C2H2-type" evidence="8">
    <location>
        <begin position="425"/>
        <end position="445"/>
    </location>
</feature>
<protein>
    <recommendedName>
        <fullName evidence="8">C2H2-type domain-containing protein</fullName>
    </recommendedName>
</protein>
<organism evidence="9 10">
    <name type="scientific">Chilo suppressalis</name>
    <name type="common">Asiatic rice borer moth</name>
    <dbReference type="NCBI Taxonomy" id="168631"/>
    <lineage>
        <taxon>Eukaryota</taxon>
        <taxon>Metazoa</taxon>
        <taxon>Ecdysozoa</taxon>
        <taxon>Arthropoda</taxon>
        <taxon>Hexapoda</taxon>
        <taxon>Insecta</taxon>
        <taxon>Pterygota</taxon>
        <taxon>Neoptera</taxon>
        <taxon>Endopterygota</taxon>
        <taxon>Lepidoptera</taxon>
        <taxon>Glossata</taxon>
        <taxon>Ditrysia</taxon>
        <taxon>Pyraloidea</taxon>
        <taxon>Crambidae</taxon>
        <taxon>Crambinae</taxon>
        <taxon>Chilo</taxon>
    </lineage>
</organism>
<feature type="domain" description="C2H2-type" evidence="8">
    <location>
        <begin position="341"/>
        <end position="361"/>
    </location>
</feature>
<feature type="domain" description="C2H2-type" evidence="8">
    <location>
        <begin position="508"/>
        <end position="528"/>
    </location>
</feature>
<feature type="domain" description="C2H2-type" evidence="8">
    <location>
        <begin position="310"/>
        <end position="330"/>
    </location>
</feature>
<dbReference type="SMART" id="SM00868">
    <property type="entry name" value="zf-AD"/>
    <property type="match status" value="1"/>
</dbReference>
<dbReference type="Pfam" id="PF00096">
    <property type="entry name" value="zf-C2H2"/>
    <property type="match status" value="7"/>
</dbReference>
<dbReference type="InterPro" id="IPR013087">
    <property type="entry name" value="Znf_C2H2_type"/>
</dbReference>
<dbReference type="PROSITE" id="PS00028">
    <property type="entry name" value="ZINC_FINGER_C2H2_1"/>
    <property type="match status" value="10"/>
</dbReference>
<dbReference type="Gene3D" id="3.40.1800.20">
    <property type="match status" value="1"/>
</dbReference>
<dbReference type="EMBL" id="OU963900">
    <property type="protein sequence ID" value="CAH0407017.1"/>
    <property type="molecule type" value="Genomic_DNA"/>
</dbReference>
<feature type="domain" description="C2H2-type" evidence="8">
    <location>
        <begin position="397"/>
        <end position="417"/>
    </location>
</feature>
<keyword evidence="5" id="KW-0805">Transcription regulation</keyword>
<feature type="domain" description="C2H2-type" evidence="8">
    <location>
        <begin position="453"/>
        <end position="473"/>
    </location>
</feature>
<evidence type="ECO:0000256" key="4">
    <source>
        <dbReference type="ARBA" id="ARBA00022833"/>
    </source>
</evidence>
<gene>
    <name evidence="9" type="ORF">CHILSU_LOCUS10411</name>
</gene>
<evidence type="ECO:0000256" key="5">
    <source>
        <dbReference type="ARBA" id="ARBA00023015"/>
    </source>
</evidence>
<dbReference type="InterPro" id="IPR036236">
    <property type="entry name" value="Znf_C2H2_sf"/>
</dbReference>
<keyword evidence="2" id="KW-0479">Metal-binding</keyword>
<evidence type="ECO:0000256" key="7">
    <source>
        <dbReference type="ARBA" id="ARBA00023242"/>
    </source>
</evidence>
<keyword evidence="4" id="KW-0862">Zinc</keyword>
<evidence type="ECO:0000256" key="1">
    <source>
        <dbReference type="ARBA" id="ARBA00004123"/>
    </source>
</evidence>
<accession>A0ABN8BDA1</accession>
<dbReference type="SMART" id="SM00355">
    <property type="entry name" value="ZnF_C2H2"/>
    <property type="match status" value="11"/>
</dbReference>
<feature type="domain" description="C2H2-type" evidence="8">
    <location>
        <begin position="369"/>
        <end position="389"/>
    </location>
</feature>
<feature type="domain" description="C2H2-type" evidence="8">
    <location>
        <begin position="282"/>
        <end position="302"/>
    </location>
</feature>
<keyword evidence="7" id="KW-0539">Nucleus</keyword>
<dbReference type="Pfam" id="PF07776">
    <property type="entry name" value="zf-AD"/>
    <property type="match status" value="1"/>
</dbReference>
<evidence type="ECO:0000256" key="2">
    <source>
        <dbReference type="ARBA" id="ARBA00022723"/>
    </source>
</evidence>
<evidence type="ECO:0000313" key="10">
    <source>
        <dbReference type="Proteomes" id="UP001153292"/>
    </source>
</evidence>
<sequence length="704" mass="80697">MIVGITMEPGENELIREIDLGIQKKVSELYGNAGNSNLEKSCRTCLSPAKKTVPILSNAQGYSEKCLLDILKTIASITEFHVDGIPTQICKKCHTELLKCYNFKMKCEKSNYILHRLLKEQFIVTEGSIPQIRQPNLESDQNYGSICDAKGEVLEDLEIQYHEDFNDIESDSETLCIVQCDEEGDEAKPDFEDSLVILNEISTKSKTRKKGNLKYNENQTNTHLLNDCLKKTRKGNVIVEKEVQSMETVSYPCGECKEVFSSEHDQQLHLSVHNMIGPTWKCKKCSKDFRTRAKLRRHIHRHMESKRYKCSVCEKTFTELYSLRRHNRVHTGETVEKKHVCTICNKRYSVRHQLTAHMSSHSSERPFACQLCGRTFPSARLLASHRLVHSDRKPYACSYCDQRFRHDSTRNTHHRTHTGEKPYVCSTCGKAFIQSSNLRLHMRTHTGERPYSCDKCDKKFTSGSSLKIHVRTHTGEKPYSCKLCGKRFARMDLSAHMRKHTGERPHTCSVCSKKFVNATRLRDHCRIHTGEKPFECATCTLTFPTKSQLVKHLKKHQSKLKQEKKMRQYFIMPQIEPMQYIISSNMKSDLKIDASSTINNEATQNSDLHQNNIPLEVVHDMPLEVSEEFVVKDEEVIVVDTSQNQGDDIYLSTEPVTQCANFENNVKIVTVNDSEVNILNTNSLLDGSTVKLYQLDQTASITNV</sequence>
<dbReference type="InterPro" id="IPR012934">
    <property type="entry name" value="Znf_AD"/>
</dbReference>
<proteinExistence type="predicted"/>
<dbReference type="SUPFAM" id="SSF57716">
    <property type="entry name" value="Glucocorticoid receptor-like (DNA-binding domain)"/>
    <property type="match status" value="1"/>
</dbReference>
<dbReference type="Pfam" id="PF13912">
    <property type="entry name" value="zf-C2H2_6"/>
    <property type="match status" value="1"/>
</dbReference>
<evidence type="ECO:0000256" key="6">
    <source>
        <dbReference type="ARBA" id="ARBA00023163"/>
    </source>
</evidence>
<dbReference type="Gene3D" id="3.30.160.60">
    <property type="entry name" value="Classic Zinc Finger"/>
    <property type="match status" value="10"/>
</dbReference>
<keyword evidence="10" id="KW-1185">Reference proteome</keyword>
<feature type="domain" description="C2H2-type" evidence="8">
    <location>
        <begin position="536"/>
        <end position="556"/>
    </location>
</feature>
<keyword evidence="6" id="KW-0804">Transcription</keyword>
<reference evidence="9" key="1">
    <citation type="submission" date="2021-12" db="EMBL/GenBank/DDBJ databases">
        <authorList>
            <person name="King R."/>
        </authorList>
    </citation>
    <scope>NUCLEOTIDE SEQUENCE</scope>
</reference>